<proteinExistence type="predicted"/>
<protein>
    <submittedName>
        <fullName evidence="1">Uncharacterized protein</fullName>
    </submittedName>
</protein>
<dbReference type="EMBL" id="JBHTLD010000027">
    <property type="protein sequence ID" value="MFD1185558.1"/>
    <property type="molecule type" value="Genomic_DNA"/>
</dbReference>
<evidence type="ECO:0000313" key="2">
    <source>
        <dbReference type="Proteomes" id="UP001597094"/>
    </source>
</evidence>
<name>A0ABW3SLS4_9BACT</name>
<keyword evidence="2" id="KW-1185">Reference proteome</keyword>
<gene>
    <name evidence="1" type="ORF">ACFQ2O_04995</name>
</gene>
<sequence length="143" mass="16241">MIPILRKLAQKSIYTLLELGQAMLNAINRAYKGDVLEIAGMKKPVRHLKKVDYLDKDAQAYECVGCYFSCYSGACAGSVPLYAAAAVWQYSYRTQAGKGKKFSKLQKWAVSEFKSYAHAHGRSQLFYHDERISAWRQGQQNTF</sequence>
<comment type="caution">
    <text evidence="1">The sequence shown here is derived from an EMBL/GenBank/DDBJ whole genome shotgun (WGS) entry which is preliminary data.</text>
</comment>
<dbReference type="Proteomes" id="UP001597094">
    <property type="component" value="Unassembled WGS sequence"/>
</dbReference>
<reference evidence="2" key="1">
    <citation type="journal article" date="2019" name="Int. J. Syst. Evol. Microbiol.">
        <title>The Global Catalogue of Microorganisms (GCM) 10K type strain sequencing project: providing services to taxonomists for standard genome sequencing and annotation.</title>
        <authorList>
            <consortium name="The Broad Institute Genomics Platform"/>
            <consortium name="The Broad Institute Genome Sequencing Center for Infectious Disease"/>
            <person name="Wu L."/>
            <person name="Ma J."/>
        </authorList>
    </citation>
    <scope>NUCLEOTIDE SEQUENCE [LARGE SCALE GENOMIC DNA]</scope>
    <source>
        <strain evidence="2">JCM 31319</strain>
    </source>
</reference>
<dbReference type="RefSeq" id="WP_243409697.1">
    <property type="nucleotide sequence ID" value="NZ_JBHTLD010000027.1"/>
</dbReference>
<accession>A0ABW3SLS4</accession>
<evidence type="ECO:0000313" key="1">
    <source>
        <dbReference type="EMBL" id="MFD1185558.1"/>
    </source>
</evidence>
<organism evidence="1 2">
    <name type="scientific">Pontibacter rugosus</name>
    <dbReference type="NCBI Taxonomy" id="1745966"/>
    <lineage>
        <taxon>Bacteria</taxon>
        <taxon>Pseudomonadati</taxon>
        <taxon>Bacteroidota</taxon>
        <taxon>Cytophagia</taxon>
        <taxon>Cytophagales</taxon>
        <taxon>Hymenobacteraceae</taxon>
        <taxon>Pontibacter</taxon>
    </lineage>
</organism>